<dbReference type="Gene3D" id="2.30.110.10">
    <property type="entry name" value="Electron Transport, Fmn-binding Protein, Chain A"/>
    <property type="match status" value="1"/>
</dbReference>
<evidence type="ECO:0000313" key="2">
    <source>
        <dbReference type="Proteomes" id="UP000193577"/>
    </source>
</evidence>
<comment type="caution">
    <text evidence="1">The sequence shown here is derived from an EMBL/GenBank/DDBJ whole genome shotgun (WGS) entry which is preliminary data.</text>
</comment>
<sequence length="177" mass="19567">MTPPASVTHGTCDHHPAFTRVSRSATERRWCAVRYDKPGPVARAGSAVIRWLAEAGISIVGTQVLQVTGRKTGRPRAVVVNVLTVDGADYLVSPRGNTQWARNVRAAGQVQIGPRYRRRTRRVTEVADDAKPPLLHRYLQRWYWEVKGYVAGLTPESSEAELARAAPSIPVFTLVDD</sequence>
<dbReference type="InterPro" id="IPR004378">
    <property type="entry name" value="F420H2_quin_Rdtase"/>
</dbReference>
<accession>A0AA91PCW0</accession>
<gene>
    <name evidence="1" type="ORF">B8W67_14540</name>
</gene>
<dbReference type="Proteomes" id="UP000193577">
    <property type="component" value="Unassembled WGS sequence"/>
</dbReference>
<dbReference type="EMBL" id="NCXO01000034">
    <property type="protein sequence ID" value="OSC32714.1"/>
    <property type="molecule type" value="Genomic_DNA"/>
</dbReference>
<reference evidence="1 2" key="1">
    <citation type="submission" date="2017-04" db="EMBL/GenBank/DDBJ databases">
        <title>The new phylogeny of genus Mycobacterium.</title>
        <authorList>
            <person name="Tortoli E."/>
            <person name="Trovato A."/>
            <person name="Cirillo D.M."/>
        </authorList>
    </citation>
    <scope>NUCLEOTIDE SEQUENCE [LARGE SCALE GENOMIC DNA]</scope>
    <source>
        <strain evidence="1 2">KCTC 19819</strain>
    </source>
</reference>
<protein>
    <submittedName>
        <fullName evidence="1">Nitroreductase family deazaflavin-dependent oxidoreductase</fullName>
    </submittedName>
</protein>
<organism evidence="1 2">
    <name type="scientific">Mycolicibacillus koreensis</name>
    <dbReference type="NCBI Taxonomy" id="1069220"/>
    <lineage>
        <taxon>Bacteria</taxon>
        <taxon>Bacillati</taxon>
        <taxon>Actinomycetota</taxon>
        <taxon>Actinomycetes</taxon>
        <taxon>Mycobacteriales</taxon>
        <taxon>Mycobacteriaceae</taxon>
        <taxon>Mycolicibacillus</taxon>
    </lineage>
</organism>
<keyword evidence="2" id="KW-1185">Reference proteome</keyword>
<dbReference type="GO" id="GO:0016491">
    <property type="term" value="F:oxidoreductase activity"/>
    <property type="evidence" value="ECO:0007669"/>
    <property type="project" value="InterPro"/>
</dbReference>
<dbReference type="Pfam" id="PF04075">
    <property type="entry name" value="F420H2_quin_red"/>
    <property type="match status" value="1"/>
</dbReference>
<name>A0AA91PCW0_9MYCO</name>
<dbReference type="AlphaFoldDB" id="A0AA91PCW0"/>
<evidence type="ECO:0000313" key="1">
    <source>
        <dbReference type="EMBL" id="OSC32714.1"/>
    </source>
</evidence>
<dbReference type="InterPro" id="IPR012349">
    <property type="entry name" value="Split_barrel_FMN-bd"/>
</dbReference>
<proteinExistence type="predicted"/>